<dbReference type="NCBIfam" id="NF009434">
    <property type="entry name" value="PRK12793.1"/>
    <property type="match status" value="1"/>
</dbReference>
<dbReference type="Pfam" id="PF07309">
    <property type="entry name" value="FlaF"/>
    <property type="match status" value="1"/>
</dbReference>
<reference evidence="1 3" key="1">
    <citation type="submission" date="2018-01" db="EMBL/GenBank/DDBJ databases">
        <title>The draft genome sequence of Cohaesibacter sp. H1304.</title>
        <authorList>
            <person name="Wang N.-N."/>
            <person name="Du Z.-J."/>
        </authorList>
    </citation>
    <scope>NUCLEOTIDE SEQUENCE [LARGE SCALE GENOMIC DNA]</scope>
    <source>
        <strain evidence="1 3">H1304</strain>
    </source>
</reference>
<evidence type="ECO:0000313" key="1">
    <source>
        <dbReference type="EMBL" id="PLW75522.1"/>
    </source>
</evidence>
<dbReference type="InterPro" id="IPR010845">
    <property type="entry name" value="FlaF"/>
</dbReference>
<keyword evidence="3" id="KW-1185">Reference proteome</keyword>
<keyword evidence="1" id="KW-0966">Cell projection</keyword>
<proteinExistence type="predicted"/>
<protein>
    <submittedName>
        <fullName evidence="1">Flagellar biosynthesis regulator FlhF</fullName>
    </submittedName>
</protein>
<dbReference type="Proteomes" id="UP000234881">
    <property type="component" value="Unassembled WGS sequence"/>
</dbReference>
<dbReference type="EMBL" id="PKUQ01000001">
    <property type="protein sequence ID" value="PLW78929.1"/>
    <property type="molecule type" value="Genomic_DNA"/>
</dbReference>
<gene>
    <name evidence="2" type="ORF">C0081_01440</name>
    <name evidence="1" type="ORF">C0081_19480</name>
</gene>
<keyword evidence="1" id="KW-0282">Flagellum</keyword>
<comment type="caution">
    <text evidence="1">The sequence shown here is derived from an EMBL/GenBank/DDBJ whole genome shotgun (WGS) entry which is preliminary data.</text>
</comment>
<accession>A0A2N5XM01</accession>
<name>A0A2N5XM01_9HYPH</name>
<sequence>MSLANSFVARVTMYNTYYAESTALSCEFNRNHEWSALDQVVTALKTAKEHGLVSSEGKQALHNTMMVWSFLLEDLSNSDNDLPAQLRADLISIGIFVIKQVGRLREAETAEIDGLIDINTTIRDGLNQ</sequence>
<keyword evidence="1" id="KW-0969">Cilium</keyword>
<evidence type="ECO:0000313" key="3">
    <source>
        <dbReference type="Proteomes" id="UP000234881"/>
    </source>
</evidence>
<evidence type="ECO:0000313" key="2">
    <source>
        <dbReference type="EMBL" id="PLW78929.1"/>
    </source>
</evidence>
<dbReference type="EMBL" id="PKUQ01000050">
    <property type="protein sequence ID" value="PLW75522.1"/>
    <property type="molecule type" value="Genomic_DNA"/>
</dbReference>
<organism evidence="1 3">
    <name type="scientific">Cohaesibacter celericrescens</name>
    <dbReference type="NCBI Taxonomy" id="2067669"/>
    <lineage>
        <taxon>Bacteria</taxon>
        <taxon>Pseudomonadati</taxon>
        <taxon>Pseudomonadota</taxon>
        <taxon>Alphaproteobacteria</taxon>
        <taxon>Hyphomicrobiales</taxon>
        <taxon>Cohaesibacteraceae</taxon>
    </lineage>
</organism>
<dbReference type="GO" id="GO:0044781">
    <property type="term" value="P:bacterial-type flagellum organization"/>
    <property type="evidence" value="ECO:0007669"/>
    <property type="project" value="InterPro"/>
</dbReference>
<dbReference type="AlphaFoldDB" id="A0A2N5XM01"/>
<dbReference type="OrthoDB" id="9808944at2"/>